<dbReference type="Proteomes" id="UP000190423">
    <property type="component" value="Unassembled WGS sequence"/>
</dbReference>
<dbReference type="PANTHER" id="PTHR30373">
    <property type="entry name" value="UPF0603 PROTEIN YGCG"/>
    <property type="match status" value="1"/>
</dbReference>
<keyword evidence="1" id="KW-0812">Transmembrane</keyword>
<protein>
    <recommendedName>
        <fullName evidence="2">TPM domain-containing protein</fullName>
    </recommendedName>
</protein>
<dbReference type="AlphaFoldDB" id="A0A1T4MKL6"/>
<dbReference type="OrthoDB" id="9810918at2"/>
<dbReference type="PROSITE" id="PS51257">
    <property type="entry name" value="PROKAR_LIPOPROTEIN"/>
    <property type="match status" value="1"/>
</dbReference>
<evidence type="ECO:0000256" key="1">
    <source>
        <dbReference type="SAM" id="Phobius"/>
    </source>
</evidence>
<dbReference type="PANTHER" id="PTHR30373:SF2">
    <property type="entry name" value="UPF0603 PROTEIN YGCG"/>
    <property type="match status" value="1"/>
</dbReference>
<reference evidence="3 4" key="1">
    <citation type="submission" date="2017-02" db="EMBL/GenBank/DDBJ databases">
        <authorList>
            <person name="Peterson S.W."/>
        </authorList>
    </citation>
    <scope>NUCLEOTIDE SEQUENCE [LARGE SCALE GENOMIC DNA]</scope>
    <source>
        <strain evidence="3 4">ATCC BAA-908</strain>
    </source>
</reference>
<feature type="domain" description="TPM" evidence="2">
    <location>
        <begin position="29"/>
        <end position="151"/>
    </location>
</feature>
<proteinExistence type="predicted"/>
<dbReference type="Pfam" id="PF04536">
    <property type="entry name" value="TPM_phosphatase"/>
    <property type="match status" value="1"/>
</dbReference>
<dbReference type="EMBL" id="FUWG01000016">
    <property type="protein sequence ID" value="SJZ67386.1"/>
    <property type="molecule type" value="Genomic_DNA"/>
</dbReference>
<accession>A0A1T4MKL6</accession>
<evidence type="ECO:0000313" key="3">
    <source>
        <dbReference type="EMBL" id="SJZ67386.1"/>
    </source>
</evidence>
<dbReference type="GeneID" id="78317283"/>
<dbReference type="RefSeq" id="WP_159446210.1">
    <property type="nucleotide sequence ID" value="NZ_FUWG01000016.1"/>
</dbReference>
<keyword evidence="1" id="KW-0472">Membrane</keyword>
<dbReference type="InterPro" id="IPR007621">
    <property type="entry name" value="TPM_dom"/>
</dbReference>
<keyword evidence="4" id="KW-1185">Reference proteome</keyword>
<evidence type="ECO:0000259" key="2">
    <source>
        <dbReference type="Pfam" id="PF04536"/>
    </source>
</evidence>
<feature type="transmembrane region" description="Helical" evidence="1">
    <location>
        <begin position="178"/>
        <end position="196"/>
    </location>
</feature>
<keyword evidence="1" id="KW-1133">Transmembrane helix</keyword>
<dbReference type="Gene3D" id="3.10.310.50">
    <property type="match status" value="1"/>
</dbReference>
<evidence type="ECO:0000313" key="4">
    <source>
        <dbReference type="Proteomes" id="UP000190423"/>
    </source>
</evidence>
<sequence length="256" mass="27339">MKKFISVIGVLITSACIFALDIPVLSAHVNDYAGVMKNADKRKAEEYLSALENTTGIQIAVLTIPSLEGESLESYSYNVAEKWQLGQNGKDNGALLLVAMKEKKVRIENGYGLEDTLTDTKSGLIIRNVILPEFRNGNYSEGILRGVQNMGGIASGNAELVSKSVSEPENTSSGAESVLFGFLFVFGWFILFSCLASGRQNHWLPWIIFSSAFRHQHHTHGAGFSSSGIRNSGFGSSGGFHGGGGHFGGGGASGGW</sequence>
<organism evidence="3 4">
    <name type="scientific">Treponema porcinum</name>
    <dbReference type="NCBI Taxonomy" id="261392"/>
    <lineage>
        <taxon>Bacteria</taxon>
        <taxon>Pseudomonadati</taxon>
        <taxon>Spirochaetota</taxon>
        <taxon>Spirochaetia</taxon>
        <taxon>Spirochaetales</taxon>
        <taxon>Treponemataceae</taxon>
        <taxon>Treponema</taxon>
    </lineage>
</organism>
<name>A0A1T4MKL6_TREPO</name>
<dbReference type="STRING" id="261392.SAMN02745149_02011"/>
<gene>
    <name evidence="3" type="ORF">SAMN02745149_02011</name>
</gene>